<dbReference type="Proteomes" id="UP001165498">
    <property type="component" value="Unassembled WGS sequence"/>
</dbReference>
<keyword evidence="1" id="KW-0472">Membrane</keyword>
<evidence type="ECO:0000313" key="2">
    <source>
        <dbReference type="EMBL" id="MCQ4165221.1"/>
    </source>
</evidence>
<feature type="transmembrane region" description="Helical" evidence="1">
    <location>
        <begin position="7"/>
        <end position="29"/>
    </location>
</feature>
<feature type="transmembrane region" description="Helical" evidence="1">
    <location>
        <begin position="96"/>
        <end position="126"/>
    </location>
</feature>
<protein>
    <submittedName>
        <fullName evidence="2">YggT family protein</fullName>
    </submittedName>
</protein>
<feature type="transmembrane region" description="Helical" evidence="1">
    <location>
        <begin position="65"/>
        <end position="89"/>
    </location>
</feature>
<feature type="transmembrane region" description="Helical" evidence="1">
    <location>
        <begin position="164"/>
        <end position="185"/>
    </location>
</feature>
<keyword evidence="1" id="KW-0812">Transmembrane</keyword>
<name>A0ABT1QSH1_9GAMM</name>
<evidence type="ECO:0000313" key="3">
    <source>
        <dbReference type="Proteomes" id="UP001165498"/>
    </source>
</evidence>
<comment type="caution">
    <text evidence="2">The sequence shown here is derived from an EMBL/GenBank/DDBJ whole genome shotgun (WGS) entry which is preliminary data.</text>
</comment>
<dbReference type="InterPro" id="IPR003425">
    <property type="entry name" value="CCB3/YggT"/>
</dbReference>
<evidence type="ECO:0000256" key="1">
    <source>
        <dbReference type="SAM" id="Phobius"/>
    </source>
</evidence>
<accession>A0ABT1QSH1</accession>
<reference evidence="2" key="1">
    <citation type="submission" date="2022-07" db="EMBL/GenBank/DDBJ databases">
        <title>Tahibacter sp., a new gammaproteobacterium isolated from the silt sample collected at pig farm.</title>
        <authorList>
            <person name="Chen H."/>
        </authorList>
    </citation>
    <scope>NUCLEOTIDE SEQUENCE</scope>
    <source>
        <strain evidence="2">P2K</strain>
    </source>
</reference>
<gene>
    <name evidence="2" type="ORF">NM961_10915</name>
</gene>
<keyword evidence="1" id="KW-1133">Transmembrane helix</keyword>
<dbReference type="EMBL" id="JANFQO010000008">
    <property type="protein sequence ID" value="MCQ4165221.1"/>
    <property type="molecule type" value="Genomic_DNA"/>
</dbReference>
<proteinExistence type="predicted"/>
<organism evidence="2 3">
    <name type="scientific">Tahibacter harae</name>
    <dbReference type="NCBI Taxonomy" id="2963937"/>
    <lineage>
        <taxon>Bacteria</taxon>
        <taxon>Pseudomonadati</taxon>
        <taxon>Pseudomonadota</taxon>
        <taxon>Gammaproteobacteria</taxon>
        <taxon>Lysobacterales</taxon>
        <taxon>Rhodanobacteraceae</taxon>
        <taxon>Tahibacter</taxon>
    </lineage>
</organism>
<dbReference type="Pfam" id="PF02325">
    <property type="entry name" value="CCB3_YggT"/>
    <property type="match status" value="2"/>
</dbReference>
<dbReference type="RefSeq" id="WP_255914324.1">
    <property type="nucleotide sequence ID" value="NZ_JANFQO010000008.1"/>
</dbReference>
<keyword evidence="3" id="KW-1185">Reference proteome</keyword>
<sequence>MGFFRDAALLLIQVAFGLVLLVFALRLLLPLTRVRFNNPVCQFVYKATNPVIGPLSQVVRALRQFSLATLLAIWLILLLEVVLLLLILGYPLRADWILLISSVGVVHFLVGLAFWVVLFAAVASFFSPDRRNPAVEALYGLADPLLQPFRRLPPRGLPFDLSPLYATVALRLILLALQHLLGPLYRFMLPL</sequence>